<evidence type="ECO:0008006" key="3">
    <source>
        <dbReference type="Google" id="ProtNLM"/>
    </source>
</evidence>
<dbReference type="EMBL" id="CP117523">
    <property type="protein sequence ID" value="WWD85019.1"/>
    <property type="molecule type" value="Genomic_DNA"/>
</dbReference>
<evidence type="ECO:0000313" key="2">
    <source>
        <dbReference type="Proteomes" id="UP001348492"/>
    </source>
</evidence>
<sequence>MGTFKDTMDVKINQGELVSKVSVLKRQMGSVVIGTVLFSNHRPVDGATAVLSYIDSKTNETIPLSFTFTDRNGQFIFALKNTCWDYVINIVYNEEA</sequence>
<proteinExistence type="predicted"/>
<reference evidence="1 2" key="1">
    <citation type="journal article" date="2023" name="PLoS ONE">
        <title>Genome-based metabolic and phylogenomic analysis of three Terrisporobacter species.</title>
        <authorList>
            <person name="Boer T."/>
            <person name="Bengelsdorf F.R."/>
            <person name="Bomeke M."/>
            <person name="Daniel R."/>
            <person name="Poehlein A."/>
        </authorList>
    </citation>
    <scope>NUCLEOTIDE SEQUENCE [LARGE SCALE GENOMIC DNA]</scope>
    <source>
        <strain evidence="1 2">DSM 1288</strain>
    </source>
</reference>
<name>A0ABZ2EYH7_9FIRM</name>
<dbReference type="Proteomes" id="UP001348492">
    <property type="component" value="Chromosome"/>
</dbReference>
<keyword evidence="2" id="KW-1185">Reference proteome</keyword>
<gene>
    <name evidence="1" type="ORF">TEGL_34660</name>
</gene>
<accession>A0ABZ2EYH7</accession>
<evidence type="ECO:0000313" key="1">
    <source>
        <dbReference type="EMBL" id="WWD85019.1"/>
    </source>
</evidence>
<organism evidence="1 2">
    <name type="scientific">Terrisporobacter glycolicus ATCC 14880 = DSM 1288</name>
    <dbReference type="NCBI Taxonomy" id="1121315"/>
    <lineage>
        <taxon>Bacteria</taxon>
        <taxon>Bacillati</taxon>
        <taxon>Bacillota</taxon>
        <taxon>Clostridia</taxon>
        <taxon>Peptostreptococcales</taxon>
        <taxon>Peptostreptococcaceae</taxon>
        <taxon>Terrisporobacter</taxon>
    </lineage>
</organism>
<protein>
    <recommendedName>
        <fullName evidence="3">Carboxypeptidase regulatory-like domain-containing protein</fullName>
    </recommendedName>
</protein>
<dbReference type="RefSeq" id="WP_018591665.1">
    <property type="nucleotide sequence ID" value="NZ_CP117523.1"/>
</dbReference>